<dbReference type="PANTHER" id="PTHR13030">
    <property type="entry name" value="NUDIX HYDROLASE"/>
    <property type="match status" value="1"/>
</dbReference>
<evidence type="ECO:0000256" key="1">
    <source>
        <dbReference type="SAM" id="MobiDB-lite"/>
    </source>
</evidence>
<dbReference type="GO" id="GO:0047631">
    <property type="term" value="F:ADP-ribose diphosphatase activity"/>
    <property type="evidence" value="ECO:0007669"/>
    <property type="project" value="InterPro"/>
</dbReference>
<gene>
    <name evidence="2" type="ORF">PXEA_LOCUS31321</name>
</gene>
<reference evidence="2" key="1">
    <citation type="submission" date="2018-11" db="EMBL/GenBank/DDBJ databases">
        <authorList>
            <consortium name="Pathogen Informatics"/>
        </authorList>
    </citation>
    <scope>NUCLEOTIDE SEQUENCE</scope>
</reference>
<dbReference type="OrthoDB" id="6276018at2759"/>
<dbReference type="Pfam" id="PF25969">
    <property type="entry name" value="NUDT9_N"/>
    <property type="match status" value="1"/>
</dbReference>
<comment type="caution">
    <text evidence="2">The sequence shown here is derived from an EMBL/GenBank/DDBJ whole genome shotgun (WGS) entry which is preliminary data.</text>
</comment>
<name>A0A448XJ52_9PLAT</name>
<accession>A0A448XJ52</accession>
<proteinExistence type="predicted"/>
<organism evidence="2 3">
    <name type="scientific">Protopolystoma xenopodis</name>
    <dbReference type="NCBI Taxonomy" id="117903"/>
    <lineage>
        <taxon>Eukaryota</taxon>
        <taxon>Metazoa</taxon>
        <taxon>Spiralia</taxon>
        <taxon>Lophotrochozoa</taxon>
        <taxon>Platyhelminthes</taxon>
        <taxon>Monogenea</taxon>
        <taxon>Polyopisthocotylea</taxon>
        <taxon>Polystomatidea</taxon>
        <taxon>Polystomatidae</taxon>
        <taxon>Protopolystoma</taxon>
    </lineage>
</organism>
<dbReference type="PANTHER" id="PTHR13030:SF8">
    <property type="entry name" value="ADP-RIBOSE PYROPHOSPHATASE, MITOCHONDRIAL"/>
    <property type="match status" value="1"/>
</dbReference>
<protein>
    <submittedName>
        <fullName evidence="2">Uncharacterized protein</fullName>
    </submittedName>
</protein>
<keyword evidence="3" id="KW-1185">Reference proteome</keyword>
<feature type="region of interest" description="Disordered" evidence="1">
    <location>
        <begin position="59"/>
        <end position="80"/>
    </location>
</feature>
<evidence type="ECO:0000313" key="3">
    <source>
        <dbReference type="Proteomes" id="UP000784294"/>
    </source>
</evidence>
<dbReference type="InterPro" id="IPR039989">
    <property type="entry name" value="NUDT9"/>
</dbReference>
<dbReference type="Proteomes" id="UP000784294">
    <property type="component" value="Unassembled WGS sequence"/>
</dbReference>
<evidence type="ECO:0000313" key="2">
    <source>
        <dbReference type="EMBL" id="VEL37881.1"/>
    </source>
</evidence>
<dbReference type="AlphaFoldDB" id="A0A448XJ52"/>
<sequence>MRVEPLFAFFFQKPIANYTPRPVPPIEYGIPRPPEDWNEVDNPIEALAKREGKIPMENDWAPQEFYPDPDPETGAPRNPAGRTGIMGRGVLPCWGANSAIIVAITTWQYADDGKIAIFKGRRVIESLVYSLKSGQLQLPMVLKKGGRLAEL</sequence>
<dbReference type="EMBL" id="CAAALY010256228">
    <property type="protein sequence ID" value="VEL37881.1"/>
    <property type="molecule type" value="Genomic_DNA"/>
</dbReference>